<dbReference type="SUPFAM" id="SSF51445">
    <property type="entry name" value="(Trans)glycosidases"/>
    <property type="match status" value="1"/>
</dbReference>
<dbReference type="OMA" id="HSEPYWI"/>
<dbReference type="Gene3D" id="3.20.20.80">
    <property type="entry name" value="Glycosidases"/>
    <property type="match status" value="2"/>
</dbReference>
<evidence type="ECO:0000256" key="3">
    <source>
        <dbReference type="ARBA" id="ARBA00012741"/>
    </source>
</evidence>
<dbReference type="PANTHER" id="PTHR22762">
    <property type="entry name" value="ALPHA-GLUCOSIDASE"/>
    <property type="match status" value="1"/>
</dbReference>
<name>A0A8H6DXE5_COCSA</name>
<evidence type="ECO:0000256" key="1">
    <source>
        <dbReference type="ARBA" id="ARBA00001657"/>
    </source>
</evidence>
<dbReference type="InterPro" id="IPR000322">
    <property type="entry name" value="Glyco_hydro_31_TIM"/>
</dbReference>
<dbReference type="EMBL" id="WNKQ01000007">
    <property type="protein sequence ID" value="KAF5850050.1"/>
    <property type="molecule type" value="Genomic_DNA"/>
</dbReference>
<dbReference type="Gene3D" id="2.60.40.1760">
    <property type="entry name" value="glycosyl hydrolase (family 31)"/>
    <property type="match status" value="1"/>
</dbReference>
<sequence>MGLEALEVYPPTSDNADTPAKYWKTQDPYIFKPAEWFFKEIAIGKTKQPHTISCEETDQQANGTPLPVSSHGRIFRFNNELGFLLIQFMRPQVWRIRFHSTNVMPSDFSDYNTRTIVQDTLTKTIEILDLAEGLSWHVELIQPNNEYYVLQSVLGSESGDDPSRKVIVQLWIERNPINITAVRAIRTTGVVTQLPTLSLISNVKPELVKKLTINTPPDSQVAVIWRTKNNPLQWLDNATVLAIEKPLSARYAGFGEQGGRRLFKDNVCMNYFNFDNMRYFNVYGKDRKDGPYSDSEPLYHSEPYWIEMNAHPGTQSQLATFVDNYSDVKLDLGRVDATQLRIATRFNSFQSIFIAGDDVAQVIRLYTSLIGRPQLNPRFVLGNHQGCYGYDTRKKVEKTVNQYRKYQIPLDGMHIDVDIQRLYRTFSINTDEGHFPQPEEMFSRLRKQGVKCSTNITPVISLLSDPKNPYSVLDEGLKKKYFVMDSRDIDPSASSHDKQISLNFGAGNRYFKNPNNFDDLPKYETRGDYQLENLFNKETPVPFRGGVDYGDGRGAPGYYPNLNNQEVREWWGRQYTYLFQTGLEFVWQDMTSPCMAEAFGDMKSWPFRLLLDSDGWSGDPKASEQKKAIEIWSLYSYNLHKATFHGLQELESRKGKRNFIIGRGSFAGAQRFAGLWTGDNASTWEFFDISVTQVLALGLAGVTIAGADVGGFEPVHDGESWADPELVIRWYCAYSLLPWFRNHYSGKEGKKHFQEPYAYAELQNSPDWRFIPEKDRNTYHSVLPICRYVIQLRYSLLQLLYDAMFENMINGLPIARAMIITDPLDSSLYDANQWYTRSQYLVRNDLLVAPALYKESQRMIRKLYLPAPDHWYPMNLRPGTKLYLDGILAQPLAPRVSGGTYVDFDCHISPDEKQLPYATPMYIREGGIIPQMVARDWVPDRTRDDKDATPNPLTINVYPGKDNSYDMYLDDGVSRESAPCNVYLSALPNEAKGEVKTKLANAYGDHEAKSIFRHVKFKQTTTSEFGSDQMRDIRRIRVSTPFSQYGDDLVERDIGREYRIVVWHASRWPAVEMNLDEVKVKIEGNVEVRWEMNKVLRATVAWVPVSANADVTMDVSCPA</sequence>
<evidence type="ECO:0000259" key="4">
    <source>
        <dbReference type="Pfam" id="PF01055"/>
    </source>
</evidence>
<evidence type="ECO:0000259" key="5">
    <source>
        <dbReference type="Pfam" id="PF21365"/>
    </source>
</evidence>
<accession>A0A8H6DXE5</accession>
<comment type="caution">
    <text evidence="6">The sequence shown here is derived from an EMBL/GenBank/DDBJ whole genome shotgun (WGS) entry which is preliminary data.</text>
</comment>
<proteinExistence type="inferred from homology"/>
<dbReference type="AlphaFoldDB" id="A0A8H6DXE5"/>
<dbReference type="Pfam" id="PF21365">
    <property type="entry name" value="Glyco_hydro_31_3rd"/>
    <property type="match status" value="1"/>
</dbReference>
<gene>
    <name evidence="6" type="ORF">GGP41_002301</name>
</gene>
<dbReference type="Gene3D" id="2.60.40.1180">
    <property type="entry name" value="Golgi alpha-mannosidase II"/>
    <property type="match status" value="2"/>
</dbReference>
<comment type="similarity">
    <text evidence="2">Belongs to the glycosyl hydrolase 31 family.</text>
</comment>
<organism evidence="6 7">
    <name type="scientific">Cochliobolus sativus</name>
    <name type="common">Common root rot and spot blotch fungus</name>
    <name type="synonym">Bipolaris sorokiniana</name>
    <dbReference type="NCBI Taxonomy" id="45130"/>
    <lineage>
        <taxon>Eukaryota</taxon>
        <taxon>Fungi</taxon>
        <taxon>Dikarya</taxon>
        <taxon>Ascomycota</taxon>
        <taxon>Pezizomycotina</taxon>
        <taxon>Dothideomycetes</taxon>
        <taxon>Pleosporomycetidae</taxon>
        <taxon>Pleosporales</taxon>
        <taxon>Pleosporineae</taxon>
        <taxon>Pleosporaceae</taxon>
        <taxon>Bipolaris</taxon>
    </lineage>
</organism>
<comment type="catalytic activity">
    <reaction evidence="1">
        <text>Hydrolysis of terminal, non-reducing (1-&gt;4)-linked alpha-D-glucose residues with release of alpha-D-glucose.</text>
        <dbReference type="EC" id="3.2.1.20"/>
    </reaction>
</comment>
<dbReference type="CDD" id="cd14752">
    <property type="entry name" value="GH31_N"/>
    <property type="match status" value="1"/>
</dbReference>
<dbReference type="InterPro" id="IPR013780">
    <property type="entry name" value="Glyco_hydro_b"/>
</dbReference>
<dbReference type="EC" id="3.2.1.20" evidence="3"/>
<dbReference type="Proteomes" id="UP000624244">
    <property type="component" value="Unassembled WGS sequence"/>
</dbReference>
<evidence type="ECO:0000313" key="6">
    <source>
        <dbReference type="EMBL" id="KAF5850050.1"/>
    </source>
</evidence>
<dbReference type="GO" id="GO:0004558">
    <property type="term" value="F:alpha-1,4-glucosidase activity"/>
    <property type="evidence" value="ECO:0007669"/>
    <property type="project" value="UniProtKB-EC"/>
</dbReference>
<protein>
    <recommendedName>
        <fullName evidence="3">alpha-glucosidase</fullName>
        <ecNumber evidence="3">3.2.1.20</ecNumber>
    </recommendedName>
</protein>
<feature type="domain" description="Glycosyl hydrolase family 31 C-terminal" evidence="5">
    <location>
        <begin position="811"/>
        <end position="929"/>
    </location>
</feature>
<reference evidence="6" key="1">
    <citation type="submission" date="2019-11" db="EMBL/GenBank/DDBJ databases">
        <title>Bipolaris sorokiniana Genome sequencing.</title>
        <authorList>
            <person name="Wang H."/>
        </authorList>
    </citation>
    <scope>NUCLEOTIDE SEQUENCE</scope>
</reference>
<dbReference type="PANTHER" id="PTHR22762:SF120">
    <property type="entry name" value="HETEROGLYCAN GLUCOSIDASE 1"/>
    <property type="match status" value="1"/>
</dbReference>
<dbReference type="Pfam" id="PF01055">
    <property type="entry name" value="Glyco_hydro_31_2nd"/>
    <property type="match status" value="1"/>
</dbReference>
<dbReference type="GO" id="GO:0005975">
    <property type="term" value="P:carbohydrate metabolic process"/>
    <property type="evidence" value="ECO:0007669"/>
    <property type="project" value="InterPro"/>
</dbReference>
<feature type="domain" description="Glycoside hydrolase family 31 TIM barrel" evidence="4">
    <location>
        <begin position="373"/>
        <end position="802"/>
    </location>
</feature>
<evidence type="ECO:0000313" key="7">
    <source>
        <dbReference type="Proteomes" id="UP000624244"/>
    </source>
</evidence>
<dbReference type="InterPro" id="IPR017853">
    <property type="entry name" value="GH"/>
</dbReference>
<dbReference type="InterPro" id="IPR048395">
    <property type="entry name" value="Glyco_hydro_31_C"/>
</dbReference>
<evidence type="ECO:0000256" key="2">
    <source>
        <dbReference type="ARBA" id="ARBA00007806"/>
    </source>
</evidence>